<dbReference type="Proteomes" id="UP000000322">
    <property type="component" value="Chromosome"/>
</dbReference>
<keyword evidence="3" id="KW-1185">Reference proteome</keyword>
<protein>
    <submittedName>
        <fullName evidence="2">Uncharacterized protein</fullName>
    </submittedName>
</protein>
<organism evidence="2 3">
    <name type="scientific">Sanguibacter keddieii (strain ATCC 51767 / DSM 10542 / NCFB 3025 / ST-74)</name>
    <dbReference type="NCBI Taxonomy" id="446469"/>
    <lineage>
        <taxon>Bacteria</taxon>
        <taxon>Bacillati</taxon>
        <taxon>Actinomycetota</taxon>
        <taxon>Actinomycetes</taxon>
        <taxon>Micrococcales</taxon>
        <taxon>Sanguibacteraceae</taxon>
        <taxon>Sanguibacter</taxon>
    </lineage>
</organism>
<dbReference type="RefSeq" id="WP_012868339.1">
    <property type="nucleotide sequence ID" value="NC_013521.1"/>
</dbReference>
<sequence length="53" mass="5840">MRAGRNDSQYGYTAPDKTSDQAQQAIDIASKVHQLVSRATQAGVVPQWDAHDR</sequence>
<feature type="region of interest" description="Disordered" evidence="1">
    <location>
        <begin position="1"/>
        <end position="22"/>
    </location>
</feature>
<accession>D1BE50</accession>
<feature type="compositionally biased region" description="Polar residues" evidence="1">
    <location>
        <begin position="1"/>
        <end position="11"/>
    </location>
</feature>
<dbReference type="EMBL" id="CP001819">
    <property type="protein sequence ID" value="ACZ23271.1"/>
    <property type="molecule type" value="Genomic_DNA"/>
</dbReference>
<gene>
    <name evidence="2" type="ordered locus">Sked_33770</name>
</gene>
<proteinExistence type="predicted"/>
<evidence type="ECO:0000313" key="2">
    <source>
        <dbReference type="EMBL" id="ACZ23271.1"/>
    </source>
</evidence>
<name>D1BE50_SANKS</name>
<dbReference type="AlphaFoldDB" id="D1BE50"/>
<evidence type="ECO:0000256" key="1">
    <source>
        <dbReference type="SAM" id="MobiDB-lite"/>
    </source>
</evidence>
<dbReference type="KEGG" id="ske:Sked_33770"/>
<evidence type="ECO:0000313" key="3">
    <source>
        <dbReference type="Proteomes" id="UP000000322"/>
    </source>
</evidence>
<reference evidence="2 3" key="1">
    <citation type="journal article" date="2009" name="Stand. Genomic Sci.">
        <title>Complete genome sequence of Sanguibacter keddieii type strain (ST-74).</title>
        <authorList>
            <person name="Ivanova N."/>
            <person name="Sikorski J."/>
            <person name="Sims D."/>
            <person name="Brettin T."/>
            <person name="Detter J.C."/>
            <person name="Han C."/>
            <person name="Lapidus A."/>
            <person name="Copeland A."/>
            <person name="Glavina Del Rio T."/>
            <person name="Nolan M."/>
            <person name="Chen F."/>
            <person name="Lucas S."/>
            <person name="Tice H."/>
            <person name="Cheng J.F."/>
            <person name="Bruce D."/>
            <person name="Goodwin L."/>
            <person name="Pitluck S."/>
            <person name="Pati A."/>
            <person name="Mavromatis K."/>
            <person name="Chen A."/>
            <person name="Palaniappan K."/>
            <person name="D'haeseleer P."/>
            <person name="Chain P."/>
            <person name="Bristow J."/>
            <person name="Eisen J.A."/>
            <person name="Markowitz V."/>
            <person name="Hugenholtz P."/>
            <person name="Goker M."/>
            <person name="Pukall R."/>
            <person name="Klenk H.P."/>
            <person name="Kyrpides N.C."/>
        </authorList>
    </citation>
    <scope>NUCLEOTIDE SEQUENCE [LARGE SCALE GENOMIC DNA]</scope>
    <source>
        <strain evidence="3">ATCC 51767 / DSM 10542 / NCFB 3025 / ST-74</strain>
    </source>
</reference>
<dbReference type="HOGENOM" id="CLU_3066071_0_0_11"/>